<evidence type="ECO:0000256" key="1">
    <source>
        <dbReference type="SAM" id="Phobius"/>
    </source>
</evidence>
<name>A0A0P9M2K8_PSESX</name>
<feature type="transmembrane region" description="Helical" evidence="1">
    <location>
        <begin position="69"/>
        <end position="89"/>
    </location>
</feature>
<dbReference type="PATRIC" id="fig|199198.5.peg.717"/>
<organism evidence="2 3">
    <name type="scientific">Pseudomonas syringae pv. aceris</name>
    <dbReference type="NCBI Taxonomy" id="199198"/>
    <lineage>
        <taxon>Bacteria</taxon>
        <taxon>Pseudomonadati</taxon>
        <taxon>Pseudomonadota</taxon>
        <taxon>Gammaproteobacteria</taxon>
        <taxon>Pseudomonadales</taxon>
        <taxon>Pseudomonadaceae</taxon>
        <taxon>Pseudomonas</taxon>
        <taxon>Pseudomonas syringae</taxon>
    </lineage>
</organism>
<protein>
    <submittedName>
        <fullName evidence="2">Uncharacterized protein</fullName>
    </submittedName>
</protein>
<evidence type="ECO:0000313" key="2">
    <source>
        <dbReference type="EMBL" id="KPW24237.1"/>
    </source>
</evidence>
<dbReference type="AlphaFoldDB" id="A0A0P9M2K8"/>
<keyword evidence="1" id="KW-0812">Transmembrane</keyword>
<feature type="transmembrane region" description="Helical" evidence="1">
    <location>
        <begin position="96"/>
        <end position="116"/>
    </location>
</feature>
<sequence length="117" mass="13242">MELCDSVQLLSRIARINLRMDALMLNDSDTVGSAFKRAFYRVDGITMYACWMVWAGILIWDLLGSESSGIHTVVLILIGLLNPFLFLLLGLWRLPGLLTALIIIGINIRFLFAWLWA</sequence>
<comment type="caution">
    <text evidence="2">The sequence shown here is derived from an EMBL/GenBank/DDBJ whole genome shotgun (WGS) entry which is preliminary data.</text>
</comment>
<evidence type="ECO:0000313" key="3">
    <source>
        <dbReference type="Proteomes" id="UP000050297"/>
    </source>
</evidence>
<dbReference type="EMBL" id="LJPM01000120">
    <property type="protein sequence ID" value="KPW24237.1"/>
    <property type="molecule type" value="Genomic_DNA"/>
</dbReference>
<proteinExistence type="predicted"/>
<keyword evidence="1" id="KW-0472">Membrane</keyword>
<reference evidence="2 3" key="1">
    <citation type="submission" date="2015-09" db="EMBL/GenBank/DDBJ databases">
        <title>Genome announcement of multiple Pseudomonas syringae strains.</title>
        <authorList>
            <person name="Thakur S."/>
            <person name="Wang P.W."/>
            <person name="Gong Y."/>
            <person name="Weir B.S."/>
            <person name="Guttman D.S."/>
        </authorList>
    </citation>
    <scope>NUCLEOTIDE SEQUENCE [LARGE SCALE GENOMIC DNA]</scope>
    <source>
        <strain evidence="2 3">ICMP2802</strain>
    </source>
</reference>
<keyword evidence="1" id="KW-1133">Transmembrane helix</keyword>
<gene>
    <name evidence="2" type="ORF">ALO91_00491</name>
</gene>
<dbReference type="Proteomes" id="UP000050297">
    <property type="component" value="Unassembled WGS sequence"/>
</dbReference>
<feature type="transmembrane region" description="Helical" evidence="1">
    <location>
        <begin position="45"/>
        <end position="63"/>
    </location>
</feature>
<accession>A0A0P9M2K8</accession>